<dbReference type="AlphaFoldDB" id="A0A9N7VZA0"/>
<evidence type="ECO:0000256" key="1">
    <source>
        <dbReference type="SAM" id="MobiDB-lite"/>
    </source>
</evidence>
<protein>
    <submittedName>
        <fullName evidence="2">Uncharacterized protein</fullName>
    </submittedName>
</protein>
<feature type="compositionally biased region" description="Gly residues" evidence="1">
    <location>
        <begin position="48"/>
        <end position="58"/>
    </location>
</feature>
<proteinExistence type="predicted"/>
<keyword evidence="3" id="KW-1185">Reference proteome</keyword>
<feature type="region of interest" description="Disordered" evidence="1">
    <location>
        <begin position="1"/>
        <end position="23"/>
    </location>
</feature>
<comment type="caution">
    <text evidence="2">The sequence shown here is derived from an EMBL/GenBank/DDBJ whole genome shotgun (WGS) entry which is preliminary data.</text>
</comment>
<feature type="region of interest" description="Disordered" evidence="1">
    <location>
        <begin position="44"/>
        <end position="97"/>
    </location>
</feature>
<organism evidence="2 3">
    <name type="scientific">Pleuronectes platessa</name>
    <name type="common">European plaice</name>
    <dbReference type="NCBI Taxonomy" id="8262"/>
    <lineage>
        <taxon>Eukaryota</taxon>
        <taxon>Metazoa</taxon>
        <taxon>Chordata</taxon>
        <taxon>Craniata</taxon>
        <taxon>Vertebrata</taxon>
        <taxon>Euteleostomi</taxon>
        <taxon>Actinopterygii</taxon>
        <taxon>Neopterygii</taxon>
        <taxon>Teleostei</taxon>
        <taxon>Neoteleostei</taxon>
        <taxon>Acanthomorphata</taxon>
        <taxon>Carangaria</taxon>
        <taxon>Pleuronectiformes</taxon>
        <taxon>Pleuronectoidei</taxon>
        <taxon>Pleuronectidae</taxon>
        <taxon>Pleuronectes</taxon>
    </lineage>
</organism>
<gene>
    <name evidence="2" type="ORF">PLEPLA_LOCUS45756</name>
</gene>
<evidence type="ECO:0000313" key="2">
    <source>
        <dbReference type="EMBL" id="CAB1457928.1"/>
    </source>
</evidence>
<name>A0A9N7VZA0_PLEPL</name>
<feature type="region of interest" description="Disordered" evidence="1">
    <location>
        <begin position="170"/>
        <end position="191"/>
    </location>
</feature>
<reference evidence="2" key="1">
    <citation type="submission" date="2020-03" db="EMBL/GenBank/DDBJ databases">
        <authorList>
            <person name="Weist P."/>
        </authorList>
    </citation>
    <scope>NUCLEOTIDE SEQUENCE</scope>
</reference>
<dbReference type="EMBL" id="CADEAL010004365">
    <property type="protein sequence ID" value="CAB1457928.1"/>
    <property type="molecule type" value="Genomic_DNA"/>
</dbReference>
<sequence length="191" mass="20997">MVDLSDVRSMSRPGSPRSVFPIPCIIRPRSDSRTKCCPCCSKDANGADGSGRYEGGNYTGCQAPSARRRPERTADRQTNDSFTPPDLGLPPRSLTEEAASVQSQASWNFAKHKSHADREVNVALAVFQNHTSVRFQDRTAHNSAAHDGAIKPGPFLETKRLHEITVILPKPPHSSLPRNREFSSDASYCTH</sequence>
<accession>A0A9N7VZA0</accession>
<dbReference type="Proteomes" id="UP001153269">
    <property type="component" value="Unassembled WGS sequence"/>
</dbReference>
<evidence type="ECO:0000313" key="3">
    <source>
        <dbReference type="Proteomes" id="UP001153269"/>
    </source>
</evidence>